<gene>
    <name evidence="2" type="ORF">FIBSPDRAFT_864956</name>
</gene>
<proteinExistence type="predicted"/>
<dbReference type="Proteomes" id="UP000076532">
    <property type="component" value="Unassembled WGS sequence"/>
</dbReference>
<evidence type="ECO:0000313" key="3">
    <source>
        <dbReference type="Proteomes" id="UP000076532"/>
    </source>
</evidence>
<dbReference type="STRING" id="436010.A0A166G6A9"/>
<evidence type="ECO:0000256" key="1">
    <source>
        <dbReference type="SAM" id="MobiDB-lite"/>
    </source>
</evidence>
<dbReference type="EMBL" id="KV417582">
    <property type="protein sequence ID" value="KZP17510.1"/>
    <property type="molecule type" value="Genomic_DNA"/>
</dbReference>
<feature type="compositionally biased region" description="Low complexity" evidence="1">
    <location>
        <begin position="66"/>
        <end position="87"/>
    </location>
</feature>
<dbReference type="OrthoDB" id="5314275at2759"/>
<feature type="region of interest" description="Disordered" evidence="1">
    <location>
        <begin position="1"/>
        <end position="118"/>
    </location>
</feature>
<keyword evidence="3" id="KW-1185">Reference proteome</keyword>
<evidence type="ECO:0000313" key="2">
    <source>
        <dbReference type="EMBL" id="KZP17510.1"/>
    </source>
</evidence>
<organism evidence="2 3">
    <name type="scientific">Athelia psychrophila</name>
    <dbReference type="NCBI Taxonomy" id="1759441"/>
    <lineage>
        <taxon>Eukaryota</taxon>
        <taxon>Fungi</taxon>
        <taxon>Dikarya</taxon>
        <taxon>Basidiomycota</taxon>
        <taxon>Agaricomycotina</taxon>
        <taxon>Agaricomycetes</taxon>
        <taxon>Agaricomycetidae</taxon>
        <taxon>Atheliales</taxon>
        <taxon>Atheliaceae</taxon>
        <taxon>Athelia</taxon>
    </lineage>
</organism>
<name>A0A166G6A9_9AGAM</name>
<sequence length="371" mass="39874">MIITDDKSPQSDVLPSPPQPSGSGARPQMQASSSEPIAAEEPKEYADAPPAYESVVSETIANISDAPRSSSPQASAASRSASIRQPPTKAPTAQEPPNSTSALPPIPHPSTSSLQPHYYSADSYGAPVSPGANSPARSLVAYISDKMTPVVHNPPSLFPPSFVRPAPPSLLYDLFQPTYLVDLGGLRFPVKPPPSQVQPHPFVTHDVNQADWTRFLGDIRNTAIVRPAESRGGILAAVDLIGDIIVASKGISRPKTVGTLVDLWNEHFFHPRRLEAVLARGRKRLDSGSGPVPDLEPFIEAMAPKLVRSTSTSDLRSSSKDLVLKSKVVINEKKREMSKMLEPINGGGAGKGKGRQWDANDMRHRLFLVGF</sequence>
<dbReference type="AlphaFoldDB" id="A0A166G6A9"/>
<protein>
    <submittedName>
        <fullName evidence="2">Uncharacterized protein</fullName>
    </submittedName>
</protein>
<dbReference type="InterPro" id="IPR028018">
    <property type="entry name" value="DUF4646"/>
</dbReference>
<reference evidence="2 3" key="1">
    <citation type="journal article" date="2016" name="Mol. Biol. Evol.">
        <title>Comparative Genomics of Early-Diverging Mushroom-Forming Fungi Provides Insights into the Origins of Lignocellulose Decay Capabilities.</title>
        <authorList>
            <person name="Nagy L.G."/>
            <person name="Riley R."/>
            <person name="Tritt A."/>
            <person name="Adam C."/>
            <person name="Daum C."/>
            <person name="Floudas D."/>
            <person name="Sun H."/>
            <person name="Yadav J.S."/>
            <person name="Pangilinan J."/>
            <person name="Larsson K.H."/>
            <person name="Matsuura K."/>
            <person name="Barry K."/>
            <person name="Labutti K."/>
            <person name="Kuo R."/>
            <person name="Ohm R.A."/>
            <person name="Bhattacharya S.S."/>
            <person name="Shirouzu T."/>
            <person name="Yoshinaga Y."/>
            <person name="Martin F.M."/>
            <person name="Grigoriev I.V."/>
            <person name="Hibbett D.S."/>
        </authorList>
    </citation>
    <scope>NUCLEOTIDE SEQUENCE [LARGE SCALE GENOMIC DNA]</scope>
    <source>
        <strain evidence="2 3">CBS 109695</strain>
    </source>
</reference>
<dbReference type="Pfam" id="PF15496">
    <property type="entry name" value="DUF4646"/>
    <property type="match status" value="1"/>
</dbReference>
<accession>A0A166G6A9</accession>